<feature type="chain" id="PRO_5034321835" description="Immunoglobulin V-set domain-containing protein" evidence="5">
    <location>
        <begin position="22"/>
        <end position="123"/>
    </location>
</feature>
<feature type="region of interest" description="Disordered" evidence="4">
    <location>
        <begin position="48"/>
        <end position="69"/>
    </location>
</feature>
<feature type="signal peptide" evidence="5">
    <location>
        <begin position="1"/>
        <end position="21"/>
    </location>
</feature>
<evidence type="ECO:0000313" key="8">
    <source>
        <dbReference type="Proteomes" id="UP000694523"/>
    </source>
</evidence>
<feature type="compositionally biased region" description="Basic and acidic residues" evidence="4">
    <location>
        <begin position="49"/>
        <end position="69"/>
    </location>
</feature>
<keyword evidence="2" id="KW-0472">Membrane</keyword>
<dbReference type="InterPro" id="IPR013783">
    <property type="entry name" value="Ig-like_fold"/>
</dbReference>
<evidence type="ECO:0000313" key="7">
    <source>
        <dbReference type="Ensembl" id="ENSNMLP00000019300.1"/>
    </source>
</evidence>
<evidence type="ECO:0000259" key="6">
    <source>
        <dbReference type="Pfam" id="PF07686"/>
    </source>
</evidence>
<keyword evidence="3" id="KW-0393">Immunoglobulin domain</keyword>
<reference evidence="7" key="2">
    <citation type="submission" date="2025-09" db="UniProtKB">
        <authorList>
            <consortium name="Ensembl"/>
        </authorList>
    </citation>
    <scope>IDENTIFICATION</scope>
</reference>
<evidence type="ECO:0000256" key="1">
    <source>
        <dbReference type="ARBA" id="ARBA00004370"/>
    </source>
</evidence>
<sequence length="123" mass="14258">YNFWHLLLILLFFRYHDLILPYETRPPCDVSMKPVEWRRNSKIVHARRKGVEDTDDKDPAFKDRTKTFPDDMGNGNLSLKISNVTKKDEGIYTVNLHKTLPLTGTAKCNVTVTIGKNVEHVLF</sequence>
<reference evidence="7" key="1">
    <citation type="submission" date="2025-08" db="UniProtKB">
        <authorList>
            <consortium name="Ensembl"/>
        </authorList>
    </citation>
    <scope>IDENTIFICATION</scope>
</reference>
<accession>A0A8C6WN74</accession>
<evidence type="ECO:0000256" key="4">
    <source>
        <dbReference type="SAM" id="MobiDB-lite"/>
    </source>
</evidence>
<dbReference type="GO" id="GO:0016020">
    <property type="term" value="C:membrane"/>
    <property type="evidence" value="ECO:0007669"/>
    <property type="project" value="UniProtKB-SubCell"/>
</dbReference>
<dbReference type="Ensembl" id="ENSNMLT00000021682.1">
    <property type="protein sequence ID" value="ENSNMLP00000019300.1"/>
    <property type="gene ID" value="ENSNMLG00000012648.1"/>
</dbReference>
<dbReference type="SUPFAM" id="SSF48726">
    <property type="entry name" value="Immunoglobulin"/>
    <property type="match status" value="1"/>
</dbReference>
<proteinExistence type="predicted"/>
<dbReference type="Pfam" id="PF07686">
    <property type="entry name" value="V-set"/>
    <property type="match status" value="1"/>
</dbReference>
<organism evidence="7 8">
    <name type="scientific">Neogobius melanostomus</name>
    <name type="common">round goby</name>
    <dbReference type="NCBI Taxonomy" id="47308"/>
    <lineage>
        <taxon>Eukaryota</taxon>
        <taxon>Metazoa</taxon>
        <taxon>Chordata</taxon>
        <taxon>Craniata</taxon>
        <taxon>Vertebrata</taxon>
        <taxon>Euteleostomi</taxon>
        <taxon>Actinopterygii</taxon>
        <taxon>Neopterygii</taxon>
        <taxon>Teleostei</taxon>
        <taxon>Neoteleostei</taxon>
        <taxon>Acanthomorphata</taxon>
        <taxon>Gobiaria</taxon>
        <taxon>Gobiiformes</taxon>
        <taxon>Gobioidei</taxon>
        <taxon>Gobiidae</taxon>
        <taxon>Benthophilinae</taxon>
        <taxon>Neogobiini</taxon>
        <taxon>Neogobius</taxon>
    </lineage>
</organism>
<keyword evidence="5" id="KW-0732">Signal</keyword>
<evidence type="ECO:0000256" key="5">
    <source>
        <dbReference type="SAM" id="SignalP"/>
    </source>
</evidence>
<dbReference type="AlphaFoldDB" id="A0A8C6WN74"/>
<name>A0A8C6WN74_9GOBI</name>
<keyword evidence="8" id="KW-1185">Reference proteome</keyword>
<feature type="domain" description="Immunoglobulin V-set" evidence="6">
    <location>
        <begin position="35"/>
        <end position="112"/>
    </location>
</feature>
<protein>
    <recommendedName>
        <fullName evidence="6">Immunoglobulin V-set domain-containing protein</fullName>
    </recommendedName>
</protein>
<dbReference type="InterPro" id="IPR050504">
    <property type="entry name" value="IgSF_BTN/MOG"/>
</dbReference>
<evidence type="ECO:0000256" key="2">
    <source>
        <dbReference type="ARBA" id="ARBA00023136"/>
    </source>
</evidence>
<dbReference type="Gene3D" id="2.60.40.10">
    <property type="entry name" value="Immunoglobulins"/>
    <property type="match status" value="1"/>
</dbReference>
<dbReference type="InterPro" id="IPR036179">
    <property type="entry name" value="Ig-like_dom_sf"/>
</dbReference>
<dbReference type="InterPro" id="IPR013106">
    <property type="entry name" value="Ig_V-set"/>
</dbReference>
<dbReference type="PANTHER" id="PTHR24100">
    <property type="entry name" value="BUTYROPHILIN"/>
    <property type="match status" value="1"/>
</dbReference>
<evidence type="ECO:0000256" key="3">
    <source>
        <dbReference type="ARBA" id="ARBA00023319"/>
    </source>
</evidence>
<comment type="subcellular location">
    <subcellularLocation>
        <location evidence="1">Membrane</location>
    </subcellularLocation>
</comment>
<dbReference type="Proteomes" id="UP000694523">
    <property type="component" value="Unplaced"/>
</dbReference>